<dbReference type="EMBL" id="CP063120">
    <property type="protein sequence ID" value="QOR17843.1"/>
    <property type="molecule type" value="Genomic_DNA"/>
</dbReference>
<reference evidence="1 2" key="1">
    <citation type="submission" date="2020-10" db="EMBL/GenBank/DDBJ databases">
        <title>Genomic diversity and antimicrobial resistance of Haemophilus colonising the airways of young children with cystic fibrosis.</title>
        <authorList>
            <person name="Watts S.C."/>
            <person name="Judd L.M."/>
            <person name="Carzino R."/>
            <person name="Ranganathan S."/>
            <person name="Holt K.E."/>
        </authorList>
    </citation>
    <scope>NUCLEOTIDE SEQUENCE [LARGE SCALE GENOMIC DNA]</scope>
    <source>
        <strain evidence="1 2">M1C137_2</strain>
    </source>
</reference>
<evidence type="ECO:0000313" key="2">
    <source>
        <dbReference type="Proteomes" id="UP000595009"/>
    </source>
</evidence>
<sequence>MQKCTIILGLSLLLIACDLGFPRMTVNYDNLPQGEIKEYITKRFPNEPEKEALSKLIYAHLDGDNRVDSIKKAVSQMGMTCEAGKEICEYSGYIRTKLTGHSSGSGRAKRIYHIVISPKKGIDSLALEYQIVEDAEN</sequence>
<dbReference type="PROSITE" id="PS51257">
    <property type="entry name" value="PROKAR_LIPOPROTEIN"/>
    <property type="match status" value="1"/>
</dbReference>
<dbReference type="Proteomes" id="UP000595009">
    <property type="component" value="Chromosome"/>
</dbReference>
<gene>
    <name evidence="1" type="ORF">INP94_02845</name>
</gene>
<evidence type="ECO:0008006" key="3">
    <source>
        <dbReference type="Google" id="ProtNLM"/>
    </source>
</evidence>
<dbReference type="RefSeq" id="WP_197543979.1">
    <property type="nucleotide sequence ID" value="NZ_CP063120.1"/>
</dbReference>
<organism evidence="1 2">
    <name type="scientific">Haemophilus parainfluenzae</name>
    <dbReference type="NCBI Taxonomy" id="729"/>
    <lineage>
        <taxon>Bacteria</taxon>
        <taxon>Pseudomonadati</taxon>
        <taxon>Pseudomonadota</taxon>
        <taxon>Gammaproteobacteria</taxon>
        <taxon>Pasteurellales</taxon>
        <taxon>Pasteurellaceae</taxon>
        <taxon>Haemophilus</taxon>
    </lineage>
</organism>
<protein>
    <recommendedName>
        <fullName evidence="3">Lipoprotein</fullName>
    </recommendedName>
</protein>
<evidence type="ECO:0000313" key="1">
    <source>
        <dbReference type="EMBL" id="QOR17843.1"/>
    </source>
</evidence>
<proteinExistence type="predicted"/>
<accession>A0A7M1NY20</accession>
<dbReference type="AlphaFoldDB" id="A0A7M1NY20"/>
<name>A0A7M1NY20_HAEPA</name>